<proteinExistence type="predicted"/>
<name>A0A2U9BRD9_SCOMX</name>
<accession>A0A2U9BRD9</accession>
<gene>
    <name evidence="2" type="ORF">SMAX5B_010950</name>
</gene>
<protein>
    <submittedName>
        <fullName evidence="2">Uncharacterized protein</fullName>
    </submittedName>
</protein>
<dbReference type="EMBL" id="CP026251">
    <property type="protein sequence ID" value="AWP06778.1"/>
    <property type="molecule type" value="Genomic_DNA"/>
</dbReference>
<keyword evidence="3" id="KW-1185">Reference proteome</keyword>
<sequence>MADALSSVCGSLCVVPDQSSALTQFGASWPGIGGNGSRREPHQEPHQNSQHEQRYLEHTVKLDH</sequence>
<feature type="region of interest" description="Disordered" evidence="1">
    <location>
        <begin position="27"/>
        <end position="64"/>
    </location>
</feature>
<dbReference type="AlphaFoldDB" id="A0A2U9BRD9"/>
<evidence type="ECO:0000313" key="3">
    <source>
        <dbReference type="Proteomes" id="UP000246464"/>
    </source>
</evidence>
<evidence type="ECO:0000256" key="1">
    <source>
        <dbReference type="SAM" id="MobiDB-lite"/>
    </source>
</evidence>
<reference evidence="2 3" key="1">
    <citation type="submission" date="2017-12" db="EMBL/GenBank/DDBJ databases">
        <title>Integrating genomic resources of turbot (Scophthalmus maximus) in depth evaluation of genetic and physical mapping variation across individuals.</title>
        <authorList>
            <person name="Martinez P."/>
        </authorList>
    </citation>
    <scope>NUCLEOTIDE SEQUENCE [LARGE SCALE GENOMIC DNA]</scope>
</reference>
<feature type="compositionally biased region" description="Basic and acidic residues" evidence="1">
    <location>
        <begin position="37"/>
        <end position="64"/>
    </location>
</feature>
<evidence type="ECO:0000313" key="2">
    <source>
        <dbReference type="EMBL" id="AWP06778.1"/>
    </source>
</evidence>
<dbReference type="Proteomes" id="UP000246464">
    <property type="component" value="Chromosome 9"/>
</dbReference>
<organism evidence="2 3">
    <name type="scientific">Scophthalmus maximus</name>
    <name type="common">Turbot</name>
    <name type="synonym">Psetta maxima</name>
    <dbReference type="NCBI Taxonomy" id="52904"/>
    <lineage>
        <taxon>Eukaryota</taxon>
        <taxon>Metazoa</taxon>
        <taxon>Chordata</taxon>
        <taxon>Craniata</taxon>
        <taxon>Vertebrata</taxon>
        <taxon>Euteleostomi</taxon>
        <taxon>Actinopterygii</taxon>
        <taxon>Neopterygii</taxon>
        <taxon>Teleostei</taxon>
        <taxon>Neoteleostei</taxon>
        <taxon>Acanthomorphata</taxon>
        <taxon>Carangaria</taxon>
        <taxon>Pleuronectiformes</taxon>
        <taxon>Pleuronectoidei</taxon>
        <taxon>Scophthalmidae</taxon>
        <taxon>Scophthalmus</taxon>
    </lineage>
</organism>